<gene>
    <name evidence="2" type="ORF">MAA_11472</name>
</gene>
<proteinExistence type="predicted"/>
<feature type="compositionally biased region" description="Polar residues" evidence="1">
    <location>
        <begin position="153"/>
        <end position="162"/>
    </location>
</feature>
<name>A0A0B2XDV2_METRA</name>
<keyword evidence="3" id="KW-1185">Reference proteome</keyword>
<evidence type="ECO:0000313" key="2">
    <source>
        <dbReference type="EMBL" id="KHO10935.1"/>
    </source>
</evidence>
<feature type="compositionally biased region" description="Basic and acidic residues" evidence="1">
    <location>
        <begin position="163"/>
        <end position="174"/>
    </location>
</feature>
<dbReference type="EMBL" id="ADNJ02000008">
    <property type="protein sequence ID" value="KHO10935.1"/>
    <property type="molecule type" value="Genomic_DNA"/>
</dbReference>
<dbReference type="HOGENOM" id="CLU_067375_0_0_1"/>
<evidence type="ECO:0000313" key="3">
    <source>
        <dbReference type="Proteomes" id="UP000002498"/>
    </source>
</evidence>
<feature type="region of interest" description="Disordered" evidence="1">
    <location>
        <begin position="153"/>
        <end position="174"/>
    </location>
</feature>
<comment type="caution">
    <text evidence="2">The sequence shown here is derived from an EMBL/GenBank/DDBJ whole genome shotgun (WGS) entry which is preliminary data.</text>
</comment>
<organism evidence="2 3">
    <name type="scientific">Metarhizium robertsii (strain ARSEF 23 / ATCC MYA-3075)</name>
    <name type="common">Metarhizium anisopliae (strain ARSEF 23)</name>
    <dbReference type="NCBI Taxonomy" id="655844"/>
    <lineage>
        <taxon>Eukaryota</taxon>
        <taxon>Fungi</taxon>
        <taxon>Dikarya</taxon>
        <taxon>Ascomycota</taxon>
        <taxon>Pezizomycotina</taxon>
        <taxon>Sordariomycetes</taxon>
        <taxon>Hypocreomycetidae</taxon>
        <taxon>Hypocreales</taxon>
        <taxon>Clavicipitaceae</taxon>
        <taxon>Metarhizium</taxon>
    </lineage>
</organism>
<dbReference type="Proteomes" id="UP000002498">
    <property type="component" value="Unassembled WGS sequence"/>
</dbReference>
<accession>A0A0B2XDV2</accession>
<dbReference type="GeneID" id="23632920"/>
<sequence length="247" mass="27448">MSTNLDCSSSSAGVSFDKQQPSLSAAILSSFAQSLFLSSCFGTQRLKDEEANGSALQNSVSSNEYADQPGMHFLNEIGQNKIGQQQEASHTLTTNPLARILNKLQTWNKTIKILIAESGVVSTMYRRGGISTYAHERWTNMNNIVATTTIPANSEHQASQATESEKERQKHLEEENKRLRDEAIKQYSRDCVDALLPGGCLGYLCSEKELPKIRNLMKEKSLKGVESHHVRSFFGESSKDAMPYHTQ</sequence>
<reference evidence="2 3" key="2">
    <citation type="journal article" date="2014" name="Proc. Natl. Acad. Sci. U.S.A.">
        <title>Trajectory and genomic determinants of fungal-pathogen speciation and host adaptation.</title>
        <authorList>
            <person name="Hu X."/>
            <person name="Xiao G."/>
            <person name="Zheng P."/>
            <person name="Shang Y."/>
            <person name="Su Y."/>
            <person name="Zhang X."/>
            <person name="Liu X."/>
            <person name="Zhan S."/>
            <person name="St Leger R.J."/>
            <person name="Wang C."/>
        </authorList>
    </citation>
    <scope>GENOME REANNOTATION</scope>
    <source>
        <strain evidence="3">ARSEF 23 / ATCC MYA-3075</strain>
    </source>
</reference>
<protein>
    <submittedName>
        <fullName evidence="2">Uncharacterized protein</fullName>
    </submittedName>
</protein>
<dbReference type="AlphaFoldDB" id="A0A0B2XDV2"/>
<dbReference type="KEGG" id="maj:MAA_11472"/>
<dbReference type="RefSeq" id="XP_011411768.1">
    <property type="nucleotide sequence ID" value="XM_011413466.1"/>
</dbReference>
<reference evidence="2 3" key="1">
    <citation type="journal article" date="2011" name="PLoS Genet.">
        <title>Genome sequencing and comparative transcriptomics of the model entomopathogenic fungi Metarhizium anisopliae and M. acridum.</title>
        <authorList>
            <person name="Gao Q."/>
            <person name="Jin K."/>
            <person name="Ying S.H."/>
            <person name="Zhang Y."/>
            <person name="Xiao G."/>
            <person name="Shang Y."/>
            <person name="Duan Z."/>
            <person name="Hu X."/>
            <person name="Xie X.Q."/>
            <person name="Zhou G."/>
            <person name="Peng G."/>
            <person name="Luo Z."/>
            <person name="Huang W."/>
            <person name="Wang B."/>
            <person name="Fang W."/>
            <person name="Wang S."/>
            <person name="Zhong Y."/>
            <person name="Ma L.J."/>
            <person name="St Leger R.J."/>
            <person name="Zhao G.P."/>
            <person name="Pei Y."/>
            <person name="Feng M.G."/>
            <person name="Xia Y."/>
            <person name="Wang C."/>
        </authorList>
    </citation>
    <scope>NUCLEOTIDE SEQUENCE [LARGE SCALE GENOMIC DNA]</scope>
    <source>
        <strain evidence="3">ARSEF 23 / ATCC MYA-3075</strain>
    </source>
</reference>
<evidence type="ECO:0000256" key="1">
    <source>
        <dbReference type="SAM" id="MobiDB-lite"/>
    </source>
</evidence>